<dbReference type="InterPro" id="IPR000849">
    <property type="entry name" value="Sugar_P_transporter"/>
</dbReference>
<dbReference type="PIRSF" id="PIRSF002808">
    <property type="entry name" value="Hexose_phosphate_transp"/>
    <property type="match status" value="1"/>
</dbReference>
<accession>A0ABV5Q4W5</accession>
<dbReference type="PROSITE" id="PS50850">
    <property type="entry name" value="MFS"/>
    <property type="match status" value="1"/>
</dbReference>
<keyword evidence="8" id="KW-1185">Reference proteome</keyword>
<dbReference type="PANTHER" id="PTHR43826:SF3">
    <property type="entry name" value="GLUCOSE-6-PHOSPHATE EXCHANGER SLC37A4"/>
    <property type="match status" value="1"/>
</dbReference>
<dbReference type="InterPro" id="IPR051337">
    <property type="entry name" value="OPA_Antiporter"/>
</dbReference>
<sequence>MSNVGNVISGTRSPEPLPEHEYARLKWRMLLAAMFCYFFFYTGRQTFGFAIPGIEEDLGLSKATLGAISGILLWSYAAGQMINGNLADKWGGRRMMAGGAILSTILNWFTSFSTGPKTLGLFWGLNGYAQSLGWPSGGRVISNWWAPHERGRSFGFYTFAAGMASVLAFVTSTIVVDTLDLDWQWIFRVPVLLMLVGGVTFYLIARDSPAHAGVTQPVGYFATAADRAAESADQVAGETSFQRYKAVLRNPKIWSAGIAIGFQNTARYGLLIWVPVYFLGEDWKEGVGGISPLWISVALPVGMAVGALVNGQISDRLFGARRDRPIILFMLLGAVMALIMYLAPLGTTFGIVVLFLTGFFVYGPQSSFWALCPDIAGKRMAGTATGAVNCFAYIFAGAAEPMIGALMDRTGDTSLIFPVVAVACGCSALVALTIRR</sequence>
<organism evidence="7 8">
    <name type="scientific">Nonomuraea roseola</name>
    <dbReference type="NCBI Taxonomy" id="46179"/>
    <lineage>
        <taxon>Bacteria</taxon>
        <taxon>Bacillati</taxon>
        <taxon>Actinomycetota</taxon>
        <taxon>Actinomycetes</taxon>
        <taxon>Streptosporangiales</taxon>
        <taxon>Streptosporangiaceae</taxon>
        <taxon>Nonomuraea</taxon>
    </lineage>
</organism>
<evidence type="ECO:0000256" key="2">
    <source>
        <dbReference type="ARBA" id="ARBA00022692"/>
    </source>
</evidence>
<keyword evidence="3 5" id="KW-1133">Transmembrane helix</keyword>
<dbReference type="SUPFAM" id="SSF103473">
    <property type="entry name" value="MFS general substrate transporter"/>
    <property type="match status" value="1"/>
</dbReference>
<keyword evidence="2 5" id="KW-0812">Transmembrane</keyword>
<dbReference type="EMBL" id="JBHMCE010000008">
    <property type="protein sequence ID" value="MFB9530264.1"/>
    <property type="molecule type" value="Genomic_DNA"/>
</dbReference>
<feature type="transmembrane region" description="Helical" evidence="5">
    <location>
        <begin position="185"/>
        <end position="205"/>
    </location>
</feature>
<feature type="transmembrane region" description="Helical" evidence="5">
    <location>
        <begin position="30"/>
        <end position="51"/>
    </location>
</feature>
<proteinExistence type="predicted"/>
<evidence type="ECO:0000313" key="7">
    <source>
        <dbReference type="EMBL" id="MFB9530264.1"/>
    </source>
</evidence>
<feature type="transmembrane region" description="Helical" evidence="5">
    <location>
        <begin position="293"/>
        <end position="313"/>
    </location>
</feature>
<dbReference type="RefSeq" id="WP_346124914.1">
    <property type="nucleotide sequence ID" value="NZ_BAAAXC010000015.1"/>
</dbReference>
<feature type="domain" description="Major facilitator superfamily (MFS) profile" evidence="6">
    <location>
        <begin position="29"/>
        <end position="436"/>
    </location>
</feature>
<keyword evidence="4 5" id="KW-0472">Membrane</keyword>
<feature type="transmembrane region" description="Helical" evidence="5">
    <location>
        <begin position="415"/>
        <end position="434"/>
    </location>
</feature>
<dbReference type="InterPro" id="IPR020846">
    <property type="entry name" value="MFS_dom"/>
</dbReference>
<name>A0ABV5Q4W5_9ACTN</name>
<feature type="transmembrane region" description="Helical" evidence="5">
    <location>
        <begin position="154"/>
        <end position="179"/>
    </location>
</feature>
<feature type="transmembrane region" description="Helical" evidence="5">
    <location>
        <begin position="63"/>
        <end position="86"/>
    </location>
</feature>
<comment type="subcellular location">
    <subcellularLocation>
        <location evidence="1">Cell membrane</location>
        <topology evidence="1">Multi-pass membrane protein</topology>
    </subcellularLocation>
</comment>
<protein>
    <submittedName>
        <fullName evidence="7">MFS transporter</fullName>
    </submittedName>
</protein>
<feature type="transmembrane region" description="Helical" evidence="5">
    <location>
        <begin position="384"/>
        <end position="403"/>
    </location>
</feature>
<dbReference type="Gene3D" id="1.20.1250.20">
    <property type="entry name" value="MFS general substrate transporter like domains"/>
    <property type="match status" value="2"/>
</dbReference>
<feature type="transmembrane region" description="Helical" evidence="5">
    <location>
        <begin position="349"/>
        <end position="372"/>
    </location>
</feature>
<evidence type="ECO:0000256" key="5">
    <source>
        <dbReference type="SAM" id="Phobius"/>
    </source>
</evidence>
<gene>
    <name evidence="7" type="ORF">ACFFRN_26995</name>
</gene>
<reference evidence="7 8" key="1">
    <citation type="submission" date="2024-09" db="EMBL/GenBank/DDBJ databases">
        <authorList>
            <person name="Sun Q."/>
            <person name="Mori K."/>
        </authorList>
    </citation>
    <scope>NUCLEOTIDE SEQUENCE [LARGE SCALE GENOMIC DNA]</scope>
    <source>
        <strain evidence="7 8">JCM 3323</strain>
    </source>
</reference>
<evidence type="ECO:0000256" key="3">
    <source>
        <dbReference type="ARBA" id="ARBA00022989"/>
    </source>
</evidence>
<feature type="transmembrane region" description="Helical" evidence="5">
    <location>
        <begin position="253"/>
        <end position="273"/>
    </location>
</feature>
<evidence type="ECO:0000256" key="1">
    <source>
        <dbReference type="ARBA" id="ARBA00004651"/>
    </source>
</evidence>
<evidence type="ECO:0000313" key="8">
    <source>
        <dbReference type="Proteomes" id="UP001589646"/>
    </source>
</evidence>
<comment type="caution">
    <text evidence="7">The sequence shown here is derived from an EMBL/GenBank/DDBJ whole genome shotgun (WGS) entry which is preliminary data.</text>
</comment>
<dbReference type="Proteomes" id="UP001589646">
    <property type="component" value="Unassembled WGS sequence"/>
</dbReference>
<dbReference type="Pfam" id="PF07690">
    <property type="entry name" value="MFS_1"/>
    <property type="match status" value="1"/>
</dbReference>
<dbReference type="PANTHER" id="PTHR43826">
    <property type="entry name" value="GLUCOSE-6-PHOSPHATE EXCHANGER SLC37A4"/>
    <property type="match status" value="1"/>
</dbReference>
<feature type="transmembrane region" description="Helical" evidence="5">
    <location>
        <begin position="325"/>
        <end position="343"/>
    </location>
</feature>
<dbReference type="InterPro" id="IPR011701">
    <property type="entry name" value="MFS"/>
</dbReference>
<evidence type="ECO:0000256" key="4">
    <source>
        <dbReference type="ARBA" id="ARBA00023136"/>
    </source>
</evidence>
<dbReference type="InterPro" id="IPR036259">
    <property type="entry name" value="MFS_trans_sf"/>
</dbReference>
<evidence type="ECO:0000259" key="6">
    <source>
        <dbReference type="PROSITE" id="PS50850"/>
    </source>
</evidence>